<name>A0ABX2A6Z4_9MICO</name>
<dbReference type="RefSeq" id="WP_171783855.1">
    <property type="nucleotide sequence ID" value="NZ_BAAAML010000009.1"/>
</dbReference>
<accession>A0ABX2A6Z4</accession>
<evidence type="ECO:0000313" key="2">
    <source>
        <dbReference type="Proteomes" id="UP000757540"/>
    </source>
</evidence>
<comment type="caution">
    <text evidence="1">The sequence shown here is derived from an EMBL/GenBank/DDBJ whole genome shotgun (WGS) entry which is preliminary data.</text>
</comment>
<dbReference type="EMBL" id="JABEZU010000002">
    <property type="protein sequence ID" value="NOV97668.1"/>
    <property type="molecule type" value="Genomic_DNA"/>
</dbReference>
<keyword evidence="2" id="KW-1185">Reference proteome</keyword>
<reference evidence="1 2" key="1">
    <citation type="submission" date="2020-05" db="EMBL/GenBank/DDBJ databases">
        <title>Genomic Encyclopedia of Type Strains, Phase III (KMG-III): the genomes of soil and plant-associated and newly described type strains.</title>
        <authorList>
            <person name="Whitman W."/>
        </authorList>
    </citation>
    <scope>NUCLEOTIDE SEQUENCE [LARGE SCALE GENOMIC DNA]</scope>
    <source>
        <strain evidence="1 2">KCTC 19046</strain>
    </source>
</reference>
<evidence type="ECO:0000313" key="1">
    <source>
        <dbReference type="EMBL" id="NOV97668.1"/>
    </source>
</evidence>
<gene>
    <name evidence="1" type="ORF">HDG69_002243</name>
</gene>
<dbReference type="Proteomes" id="UP000757540">
    <property type="component" value="Unassembled WGS sequence"/>
</dbReference>
<organism evidence="1 2">
    <name type="scientific">Isoptericola halotolerans</name>
    <dbReference type="NCBI Taxonomy" id="300560"/>
    <lineage>
        <taxon>Bacteria</taxon>
        <taxon>Bacillati</taxon>
        <taxon>Actinomycetota</taxon>
        <taxon>Actinomycetes</taxon>
        <taxon>Micrococcales</taxon>
        <taxon>Promicromonosporaceae</taxon>
        <taxon>Isoptericola</taxon>
    </lineage>
</organism>
<proteinExistence type="predicted"/>
<sequence length="87" mass="9549">MGRTSTTYTVTVTYTGSPDPEDDTLAVAIGDYHATISEHPLGHTEVVATLDEPTIERALSRVLSVLHGTRLRDPITLEVRRTSTNRD</sequence>
<protein>
    <submittedName>
        <fullName evidence="1">Fructose/tagatose bisphosphate aldolase</fullName>
    </submittedName>
</protein>